<dbReference type="Proteomes" id="UP001152747">
    <property type="component" value="Unassembled WGS sequence"/>
</dbReference>
<gene>
    <name evidence="2" type="ORF">CAMP_LOCUS5921</name>
</gene>
<organism evidence="2 3">
    <name type="scientific">Caenorhabditis angaria</name>
    <dbReference type="NCBI Taxonomy" id="860376"/>
    <lineage>
        <taxon>Eukaryota</taxon>
        <taxon>Metazoa</taxon>
        <taxon>Ecdysozoa</taxon>
        <taxon>Nematoda</taxon>
        <taxon>Chromadorea</taxon>
        <taxon>Rhabditida</taxon>
        <taxon>Rhabditina</taxon>
        <taxon>Rhabditomorpha</taxon>
        <taxon>Rhabditoidea</taxon>
        <taxon>Rhabditidae</taxon>
        <taxon>Peloderinae</taxon>
        <taxon>Caenorhabditis</taxon>
    </lineage>
</organism>
<evidence type="ECO:0000313" key="3">
    <source>
        <dbReference type="Proteomes" id="UP001152747"/>
    </source>
</evidence>
<sequence length="107" mass="12585">MRLINLFPLKFTNLQTGGESRTSYQSTLNMRNNDQRSKNYQYFFKTKNCSKSTKEAENDSDSDENSEDAEIGLKIDELRVPKIEEESPEAAPIMRFIFIQQRFMKNF</sequence>
<keyword evidence="3" id="KW-1185">Reference proteome</keyword>
<dbReference type="EMBL" id="CANHGI010000002">
    <property type="protein sequence ID" value="CAI5443284.1"/>
    <property type="molecule type" value="Genomic_DNA"/>
</dbReference>
<feature type="region of interest" description="Disordered" evidence="1">
    <location>
        <begin position="50"/>
        <end position="71"/>
    </location>
</feature>
<accession>A0A9P1IDL8</accession>
<feature type="compositionally biased region" description="Polar residues" evidence="1">
    <location>
        <begin position="17"/>
        <end position="32"/>
    </location>
</feature>
<evidence type="ECO:0000256" key="1">
    <source>
        <dbReference type="SAM" id="MobiDB-lite"/>
    </source>
</evidence>
<name>A0A9P1IDL8_9PELO</name>
<evidence type="ECO:0000313" key="2">
    <source>
        <dbReference type="EMBL" id="CAI5443284.1"/>
    </source>
</evidence>
<feature type="region of interest" description="Disordered" evidence="1">
    <location>
        <begin position="17"/>
        <end position="37"/>
    </location>
</feature>
<comment type="caution">
    <text evidence="2">The sequence shown here is derived from an EMBL/GenBank/DDBJ whole genome shotgun (WGS) entry which is preliminary data.</text>
</comment>
<protein>
    <submittedName>
        <fullName evidence="2">Uncharacterized protein</fullName>
    </submittedName>
</protein>
<feature type="compositionally biased region" description="Acidic residues" evidence="1">
    <location>
        <begin position="58"/>
        <end position="70"/>
    </location>
</feature>
<dbReference type="AlphaFoldDB" id="A0A9P1IDL8"/>
<reference evidence="2" key="1">
    <citation type="submission" date="2022-11" db="EMBL/GenBank/DDBJ databases">
        <authorList>
            <person name="Kikuchi T."/>
        </authorList>
    </citation>
    <scope>NUCLEOTIDE SEQUENCE</scope>
    <source>
        <strain evidence="2">PS1010</strain>
    </source>
</reference>
<proteinExistence type="predicted"/>